<feature type="compositionally biased region" description="Basic and acidic residues" evidence="1">
    <location>
        <begin position="447"/>
        <end position="458"/>
    </location>
</feature>
<dbReference type="KEGG" id="haq:DU484_01520"/>
<gene>
    <name evidence="2" type="ORF">DU484_01520</name>
</gene>
<name>A0A345E8W5_9EURY</name>
<evidence type="ECO:0000313" key="3">
    <source>
        <dbReference type="Proteomes" id="UP000252985"/>
    </source>
</evidence>
<accession>A0A345E8W5</accession>
<evidence type="ECO:0000313" key="2">
    <source>
        <dbReference type="EMBL" id="AXG08637.1"/>
    </source>
</evidence>
<dbReference type="EMBL" id="CP031148">
    <property type="protein sequence ID" value="AXG08637.1"/>
    <property type="molecule type" value="Genomic_DNA"/>
</dbReference>
<feature type="compositionally biased region" description="Basic and acidic residues" evidence="1">
    <location>
        <begin position="364"/>
        <end position="384"/>
    </location>
</feature>
<dbReference type="RefSeq" id="WP_114604913.1">
    <property type="nucleotide sequence ID" value="NZ_CP031148.1"/>
</dbReference>
<dbReference type="InterPro" id="IPR009870">
    <property type="entry name" value="DUF1424"/>
</dbReference>
<protein>
    <recommendedName>
        <fullName evidence="4">Replication protein</fullName>
    </recommendedName>
</protein>
<evidence type="ECO:0000256" key="1">
    <source>
        <dbReference type="SAM" id="MobiDB-lite"/>
    </source>
</evidence>
<organism evidence="2 3">
    <name type="scientific">Haloplanus rubicundus</name>
    <dbReference type="NCBI Taxonomy" id="1547898"/>
    <lineage>
        <taxon>Archaea</taxon>
        <taxon>Methanobacteriati</taxon>
        <taxon>Methanobacteriota</taxon>
        <taxon>Stenosarchaea group</taxon>
        <taxon>Halobacteria</taxon>
        <taxon>Halobacteriales</taxon>
        <taxon>Haloferacaceae</taxon>
        <taxon>Haloplanus</taxon>
    </lineage>
</organism>
<dbReference type="Proteomes" id="UP000252985">
    <property type="component" value="Chromosome"/>
</dbReference>
<dbReference type="GeneID" id="37285616"/>
<sequence>MSQEASQPAGGSRLTNGTNSVTPTEAGNLPESTHELPTPSERAAEFDRTFPNRSSLPLTRRHGRRLRRSLVEVEYITRTTDTVSPMEDSQSVNEVRRIDPLTWGAAVEDLLESHERMRNTTLNFKHDDGTEWSRPSENRWTEGYQKRYFAQMKGWLRELTGGTRPSGGETEPSYANPTICLITRSASSTPDGDRLAPTDHDAALADSWSDVYHTLRNVMRSLGFELGEDWQYDRRQEPHTGKRGSHGTNTCYGHEHIVLVVDGSITPGALRKVVEKHVDACEPAGPDAHDLDVPNWDANPDAVGTVECFDPDDVEDIAAYVASYCSIQPTDLLERSTEYQAWAAVKHATNTRTISRSVAAKHAAKADRCRQRAEDPKTEQEHDHGGEVVKAADGAHHHVECAECGSAHDIPQETLSRARLDADKGHDGDLPPRGGHAEIDDQEEDDQSRQEELRERWPSADSAATFGESLKRTRVRSHIRRILEHEPSITAPRLAGRIGEPPDLVEDLLEEERRGTDPDEVVGFENPSEPSWNLTSVEVNGEEHTVACDGGGPEMICVRKPWEKIRRETKLGREDADRTKWRCGKCNFATYDPDTMAGHLVECLNCWRHLDLEIIDDVLLVDRPPRS</sequence>
<dbReference type="Pfam" id="PF07232">
    <property type="entry name" value="DUF1424"/>
    <property type="match status" value="1"/>
</dbReference>
<dbReference type="AlphaFoldDB" id="A0A345E8W5"/>
<feature type="compositionally biased region" description="Polar residues" evidence="1">
    <location>
        <begin position="13"/>
        <end position="25"/>
    </location>
</feature>
<proteinExistence type="predicted"/>
<feature type="region of interest" description="Disordered" evidence="1">
    <location>
        <begin position="355"/>
        <end position="384"/>
    </location>
</feature>
<feature type="region of interest" description="Disordered" evidence="1">
    <location>
        <begin position="422"/>
        <end position="471"/>
    </location>
</feature>
<feature type="region of interest" description="Disordered" evidence="1">
    <location>
        <begin position="1"/>
        <end position="57"/>
    </location>
</feature>
<evidence type="ECO:0008006" key="4">
    <source>
        <dbReference type="Google" id="ProtNLM"/>
    </source>
</evidence>
<feature type="compositionally biased region" description="Basic and acidic residues" evidence="1">
    <location>
        <begin position="422"/>
        <end position="439"/>
    </location>
</feature>
<reference evidence="2 3" key="1">
    <citation type="submission" date="2018-07" db="EMBL/GenBank/DDBJ databases">
        <title>Genome sequences of Haloplanus sp. CBA1112.</title>
        <authorList>
            <person name="Kim Y.B."/>
            <person name="Roh S.W."/>
        </authorList>
    </citation>
    <scope>NUCLEOTIDE SEQUENCE [LARGE SCALE GENOMIC DNA]</scope>
    <source>
        <strain evidence="2 3">CBA1112</strain>
    </source>
</reference>